<organism evidence="1 2">
    <name type="scientific">Odoribacter splanchnicus</name>
    <dbReference type="NCBI Taxonomy" id="28118"/>
    <lineage>
        <taxon>Bacteria</taxon>
        <taxon>Pseudomonadati</taxon>
        <taxon>Bacteroidota</taxon>
        <taxon>Bacteroidia</taxon>
        <taxon>Bacteroidales</taxon>
        <taxon>Odoribacteraceae</taxon>
        <taxon>Odoribacter</taxon>
    </lineage>
</organism>
<dbReference type="EMBL" id="QRYW01000131">
    <property type="protein sequence ID" value="RGV13263.1"/>
    <property type="molecule type" value="Genomic_DNA"/>
</dbReference>
<proteinExistence type="predicted"/>
<dbReference type="GO" id="GO:0016740">
    <property type="term" value="F:transferase activity"/>
    <property type="evidence" value="ECO:0007669"/>
    <property type="project" value="UniProtKB-KW"/>
</dbReference>
<evidence type="ECO:0000313" key="1">
    <source>
        <dbReference type="EMBL" id="RGV13263.1"/>
    </source>
</evidence>
<accession>A0A412VUC2</accession>
<feature type="non-terminal residue" evidence="1">
    <location>
        <position position="1"/>
    </location>
</feature>
<comment type="caution">
    <text evidence="1">The sequence shown here is derived from an EMBL/GenBank/DDBJ whole genome shotgun (WGS) entry which is preliminary data.</text>
</comment>
<sequence>GSIVFRDEERLLSQPGIDPVVFYTEKIAPYKGELEIWYQQHASLWLDIKLIFLTAWVIVKPESELPFRWLKGLPEQPEYLK</sequence>
<dbReference type="AlphaFoldDB" id="A0A412VUC2"/>
<protein>
    <submittedName>
        <fullName evidence="1">Sugar transferase</fullName>
    </submittedName>
</protein>
<keyword evidence="1" id="KW-0808">Transferase</keyword>
<name>A0A412VUC2_9BACT</name>
<gene>
    <name evidence="1" type="ORF">DWW24_22330</name>
</gene>
<dbReference type="Proteomes" id="UP000283426">
    <property type="component" value="Unassembled WGS sequence"/>
</dbReference>
<evidence type="ECO:0000313" key="2">
    <source>
        <dbReference type="Proteomes" id="UP000283426"/>
    </source>
</evidence>
<reference evidence="1 2" key="1">
    <citation type="submission" date="2018-08" db="EMBL/GenBank/DDBJ databases">
        <title>A genome reference for cultivated species of the human gut microbiota.</title>
        <authorList>
            <person name="Zou Y."/>
            <person name="Xue W."/>
            <person name="Luo G."/>
        </authorList>
    </citation>
    <scope>NUCLEOTIDE SEQUENCE [LARGE SCALE GENOMIC DNA]</scope>
    <source>
        <strain evidence="1 2">AF14-6AC</strain>
    </source>
</reference>